<evidence type="ECO:0000313" key="1">
    <source>
        <dbReference type="EMBL" id="AEF34222.1"/>
    </source>
</evidence>
<proteinExistence type="predicted"/>
<dbReference type="HOGENOM" id="CLU_3186100_0_0_11"/>
<accession>F5YY22</accession>
<dbReference type="EMBL" id="CP002329">
    <property type="protein sequence ID" value="AEF34222.1"/>
    <property type="molecule type" value="Genomic_DNA"/>
</dbReference>
<dbReference type="RefSeq" id="WP_013827166.1">
    <property type="nucleotide sequence ID" value="NC_015576.1"/>
</dbReference>
<organism evidence="1 2">
    <name type="scientific">Mycolicibacter sinensis (strain JDM601)</name>
    <name type="common">Mycobacterium sinense</name>
    <dbReference type="NCBI Taxonomy" id="875328"/>
    <lineage>
        <taxon>Bacteria</taxon>
        <taxon>Bacillati</taxon>
        <taxon>Actinomycetota</taxon>
        <taxon>Actinomycetes</taxon>
        <taxon>Mycobacteriales</taxon>
        <taxon>Mycobacteriaceae</taxon>
        <taxon>Mycolicibacter</taxon>
    </lineage>
</organism>
<reference evidence="1 2" key="1">
    <citation type="journal article" date="2011" name="J. Bacteriol.">
        <title>Complete genome sequence of a novel clinical isolate, the nontuberculous Mycobacterium strain JDM601.</title>
        <authorList>
            <person name="Zhang Z.Y."/>
            <person name="Sun Z.Q."/>
            <person name="Wang Z.L."/>
            <person name="Wen Z.L."/>
            <person name="Sun Q.W."/>
            <person name="Zhu Z.Q."/>
            <person name="Song Y.Z."/>
            <person name="Zhao J.W."/>
            <person name="Wang H.H."/>
            <person name="Zhang S.L."/>
            <person name="Guo X.K."/>
        </authorList>
    </citation>
    <scope>NUCLEOTIDE SEQUENCE [LARGE SCALE GENOMIC DNA]</scope>
    <source>
        <strain evidence="1 2">JDM601</strain>
    </source>
</reference>
<dbReference type="AlphaFoldDB" id="F5YY22"/>
<evidence type="ECO:0000313" key="2">
    <source>
        <dbReference type="Proteomes" id="UP000009224"/>
    </source>
</evidence>
<gene>
    <name evidence="1" type="ordered locus">JDM601_0222</name>
</gene>
<name>F5YY22_MYCSD</name>
<dbReference type="KEGG" id="mjd:JDM601_0222"/>
<protein>
    <submittedName>
        <fullName evidence="1">Uncharacterized protein</fullName>
    </submittedName>
</protein>
<sequence length="46" mass="4527">MLTTAPAYAANLFAQELGSGDILNALGMPIAGLFGLAASPSDSNSS</sequence>
<keyword evidence="2" id="KW-1185">Reference proteome</keyword>
<dbReference type="Proteomes" id="UP000009224">
    <property type="component" value="Chromosome"/>
</dbReference>